<dbReference type="InterPro" id="IPR000313">
    <property type="entry name" value="PWWP_dom"/>
</dbReference>
<feature type="compositionally biased region" description="Basic and acidic residues" evidence="1">
    <location>
        <begin position="694"/>
        <end position="706"/>
    </location>
</feature>
<feature type="region of interest" description="Disordered" evidence="1">
    <location>
        <begin position="242"/>
        <end position="416"/>
    </location>
</feature>
<protein>
    <recommendedName>
        <fullName evidence="2">PWWP domain-containing protein</fullName>
    </recommendedName>
</protein>
<feature type="compositionally biased region" description="Polar residues" evidence="1">
    <location>
        <begin position="1084"/>
        <end position="1101"/>
    </location>
</feature>
<evidence type="ECO:0000313" key="3">
    <source>
        <dbReference type="EMBL" id="JAG01787.1"/>
    </source>
</evidence>
<proteinExistence type="predicted"/>
<evidence type="ECO:0000259" key="2">
    <source>
        <dbReference type="Pfam" id="PF00855"/>
    </source>
</evidence>
<feature type="compositionally biased region" description="Basic and acidic residues" evidence="1">
    <location>
        <begin position="303"/>
        <end position="314"/>
    </location>
</feature>
<gene>
    <name evidence="3" type="ORF">CM83_54542</name>
</gene>
<feature type="compositionally biased region" description="Basic and acidic residues" evidence="1">
    <location>
        <begin position="1142"/>
        <end position="1155"/>
    </location>
</feature>
<feature type="compositionally biased region" description="Basic and acidic residues" evidence="1">
    <location>
        <begin position="809"/>
        <end position="819"/>
    </location>
</feature>
<feature type="compositionally biased region" description="Polar residues" evidence="1">
    <location>
        <begin position="1263"/>
        <end position="1287"/>
    </location>
</feature>
<dbReference type="CDD" id="cd05162">
    <property type="entry name" value="PWWP"/>
    <property type="match status" value="1"/>
</dbReference>
<feature type="compositionally biased region" description="Basic and acidic residues" evidence="1">
    <location>
        <begin position="1042"/>
        <end position="1080"/>
    </location>
</feature>
<sequence length="1313" mass="144671">MSDMELGELEGEKIYNPQDIVWVKLSGMWWPAEVQDQATLDPEVTEGLKKPPLCVVQFLLESSYLHIKSLDQIYHYNCRKKKEFLILGFKKYSKNKNEKNVSIWPDVIQEAERRTGGDPNIINDPEILPVVEKPDAAGRPGNSGKRLSLPGAVQRGQSSRHSLPVGHFSSGSVNGGRRISDDGSIGVVQHSRVIFLQRCPPQDDVETSRPVEFYCESCDLRTTNLEWYIIHFKMKHVSYARSLPPPRPRLSLPGPSKPKKERKRKEESASPIVKKKKKKSVVPKEQIIPQPEMKEQPPSALERSMECEQILKDWTDEDEEIKEGDKSPPEGMVVVEDTTLQPTKEPENFLMDKNGTSDDSVEPISKTVEVPAQPPKSSSCFDFDDEESTQPEVQTLKFGQKLPRVISPEKSKSSTADILSDGVESFLNEVAVPELPSIPSLKHAGSSTKGIKEGKKLITSPARETEKKTKDPKEGALHTSSNQTPDDKKDATPEIKSEDKHFLVEGPLQSQKRKGSGLTEGAEDGSADKKQKSDDEPSKKDFGLKTGGDAYLEKLQPETLVVEPTDSKPIEPESPGPVKLEILADLNDSKLGSNVPPKNKSTISELDKQSLIDTLTYSPSSVDNDFSQKKRKKAKDESPESSQGLDTYGEGGIVSELDKQSLIDTLTHSPAPVDSSTPPRKKMRHKSRTSPKTPKIESRKTPETSKLRSGSKEVSFVESESFPTSSRSRSRTSRGSSKTQTKEKHSGASPSLDAKLELKSPRSGKSRHSRRDDTEGKIEDNQATDEGTPLATANSAVPPKPKKMGKSRKSLEKNDKECSLDQALNSKLHGSLEKIEDSISNDSTKIKDSSGVAAAVGTGSVVKEPLFPSSSDKDETVIGIEEEQDARSSRLSSKSGAGHEPSLKTEVVEESIKEQDSKKEAKSGDNGDPNSDVLSSSCLAEFDLSINDATLQKPLENSKIALEKNEFLEVSKLMPLNQNETPKPSVVESSNSFTSSTDKKGRLEREQKTKKSTDSRHKDLPGSAGDQAAVVQKLKKSQNECQKLDSPKKYKELKDDTDISTHKREEKRTKEYKHERDSKRSKVSNRTSDNSPSKTVTPTDSIESRHSRSKRSSRSDERRMKTMDSASSSCGSNVPTTNEGGKCTKDSTHKEDKGHTRSKRSSRSSDTQIETTEEFKMSSFGSGVPISQEAAKDATPREDKTHSRNKRSSRSSDTRAETSLESSSSSMRSGVPNIPDSVKDAKHATPTDDKGHSRSKRSSRSSDTLVQTTVEPSSSTIRSDVTTTQETVKGPKGSTPKADKEHSRSKRFSRSSD</sequence>
<feature type="compositionally biased region" description="Polar residues" evidence="1">
    <location>
        <begin position="662"/>
        <end position="678"/>
    </location>
</feature>
<feature type="domain" description="PWWP" evidence="2">
    <location>
        <begin position="19"/>
        <end position="97"/>
    </location>
</feature>
<feature type="compositionally biased region" description="Polar residues" evidence="1">
    <location>
        <begin position="611"/>
        <end position="625"/>
    </location>
</feature>
<feature type="compositionally biased region" description="Basic and acidic residues" evidence="1">
    <location>
        <begin position="1190"/>
        <end position="1202"/>
    </location>
</feature>
<dbReference type="EMBL" id="GBHO01041817">
    <property type="protein sequence ID" value="JAG01787.1"/>
    <property type="molecule type" value="Transcribed_RNA"/>
</dbReference>
<dbReference type="SUPFAM" id="SSF63748">
    <property type="entry name" value="Tudor/PWWP/MBT"/>
    <property type="match status" value="1"/>
</dbReference>
<feature type="compositionally biased region" description="Basic and acidic residues" evidence="1">
    <location>
        <begin position="1237"/>
        <end position="1252"/>
    </location>
</feature>
<feature type="compositionally biased region" description="Basic and acidic residues" evidence="1">
    <location>
        <begin position="997"/>
        <end position="1020"/>
    </location>
</feature>
<feature type="compositionally biased region" description="Low complexity" evidence="1">
    <location>
        <begin position="849"/>
        <end position="862"/>
    </location>
</feature>
<feature type="compositionally biased region" description="Basic and acidic residues" evidence="1">
    <location>
        <begin position="770"/>
        <end position="780"/>
    </location>
</feature>
<feature type="compositionally biased region" description="Polar residues" evidence="1">
    <location>
        <begin position="1124"/>
        <end position="1139"/>
    </location>
</feature>
<feature type="region of interest" description="Disordered" evidence="1">
    <location>
        <begin position="836"/>
        <end position="935"/>
    </location>
</feature>
<feature type="compositionally biased region" description="Basic residues" evidence="1">
    <location>
        <begin position="1303"/>
        <end position="1313"/>
    </location>
</feature>
<feature type="compositionally biased region" description="Low complexity" evidence="1">
    <location>
        <begin position="712"/>
        <end position="739"/>
    </location>
</feature>
<feature type="compositionally biased region" description="Low complexity" evidence="1">
    <location>
        <begin position="1219"/>
        <end position="1229"/>
    </location>
</feature>
<feature type="compositionally biased region" description="Basic and acidic residues" evidence="1">
    <location>
        <begin position="463"/>
        <end position="476"/>
    </location>
</feature>
<dbReference type="Pfam" id="PF00855">
    <property type="entry name" value="PWWP"/>
    <property type="match status" value="1"/>
</dbReference>
<feature type="compositionally biased region" description="Basic and acidic residues" evidence="1">
    <location>
        <begin position="1113"/>
        <end position="1122"/>
    </location>
</feature>
<reference evidence="3" key="1">
    <citation type="journal article" date="2014" name="PLoS ONE">
        <title>Transcriptome-Based Identification of ABC Transporters in the Western Tarnished Plant Bug Lygus hesperus.</title>
        <authorList>
            <person name="Hull J.J."/>
            <person name="Chaney K."/>
            <person name="Geib S.M."/>
            <person name="Fabrick J.A."/>
            <person name="Brent C.S."/>
            <person name="Walsh D."/>
            <person name="Lavine L.C."/>
        </authorList>
    </citation>
    <scope>NUCLEOTIDE SEQUENCE</scope>
</reference>
<feature type="region of interest" description="Disordered" evidence="1">
    <location>
        <begin position="433"/>
        <end position="820"/>
    </location>
</feature>
<accession>A0A0A9W018</accession>
<dbReference type="Gene3D" id="2.30.30.140">
    <property type="match status" value="1"/>
</dbReference>
<reference evidence="3" key="2">
    <citation type="submission" date="2014-07" db="EMBL/GenBank/DDBJ databases">
        <authorList>
            <person name="Hull J."/>
        </authorList>
    </citation>
    <scope>NUCLEOTIDE SEQUENCE</scope>
</reference>
<evidence type="ECO:0000256" key="1">
    <source>
        <dbReference type="SAM" id="MobiDB-lite"/>
    </source>
</evidence>
<feature type="compositionally biased region" description="Basic and acidic residues" evidence="1">
    <location>
        <begin position="485"/>
        <end position="503"/>
    </location>
</feature>
<feature type="region of interest" description="Disordered" evidence="1">
    <location>
        <begin position="973"/>
        <end position="1313"/>
    </location>
</feature>
<feature type="region of interest" description="Disordered" evidence="1">
    <location>
        <begin position="155"/>
        <end position="179"/>
    </location>
</feature>
<feature type="compositionally biased region" description="Low complexity" evidence="1">
    <location>
        <begin position="985"/>
        <end position="996"/>
    </location>
</feature>
<feature type="compositionally biased region" description="Basic residues" evidence="1">
    <location>
        <begin position="679"/>
        <end position="689"/>
    </location>
</feature>
<organism evidence="3">
    <name type="scientific">Lygus hesperus</name>
    <name type="common">Western plant bug</name>
    <dbReference type="NCBI Taxonomy" id="30085"/>
    <lineage>
        <taxon>Eukaryota</taxon>
        <taxon>Metazoa</taxon>
        <taxon>Ecdysozoa</taxon>
        <taxon>Arthropoda</taxon>
        <taxon>Hexapoda</taxon>
        <taxon>Insecta</taxon>
        <taxon>Pterygota</taxon>
        <taxon>Neoptera</taxon>
        <taxon>Paraneoptera</taxon>
        <taxon>Hemiptera</taxon>
        <taxon>Heteroptera</taxon>
        <taxon>Panheteroptera</taxon>
        <taxon>Cimicomorpha</taxon>
        <taxon>Miridae</taxon>
        <taxon>Mirini</taxon>
        <taxon>Lygus</taxon>
    </lineage>
</organism>
<name>A0A0A9W018_LYGHE</name>
<feature type="compositionally biased region" description="Basic and acidic residues" evidence="1">
    <location>
        <begin position="901"/>
        <end position="925"/>
    </location>
</feature>
<feature type="non-terminal residue" evidence="3">
    <location>
        <position position="1313"/>
    </location>
</feature>
<feature type="compositionally biased region" description="Basic and acidic residues" evidence="1">
    <location>
        <begin position="526"/>
        <end position="543"/>
    </location>
</feature>